<feature type="compositionally biased region" description="Basic and acidic residues" evidence="1">
    <location>
        <begin position="194"/>
        <end position="217"/>
    </location>
</feature>
<protein>
    <recommendedName>
        <fullName evidence="2">KfrA N-terminal DNA-binding domain-containing protein</fullName>
    </recommendedName>
</protein>
<feature type="domain" description="KfrA N-terminal DNA-binding" evidence="2">
    <location>
        <begin position="4"/>
        <end position="120"/>
    </location>
</feature>
<evidence type="ECO:0000256" key="1">
    <source>
        <dbReference type="SAM" id="MobiDB-lite"/>
    </source>
</evidence>
<dbReference type="EMBL" id="JTHE02000003">
    <property type="protein sequence ID" value="NEV68074.1"/>
    <property type="molecule type" value="Genomic_DNA"/>
</dbReference>
<evidence type="ECO:0000313" key="3">
    <source>
        <dbReference type="EMBL" id="NEV68074.1"/>
    </source>
</evidence>
<reference evidence="3" key="2">
    <citation type="journal article" date="2015" name="Genome Announc.">
        <title>Draft Genome Sequence of Filamentous Marine Cyanobacterium Lyngbya confervoides Strain BDU141951.</title>
        <authorList>
            <person name="Chandrababunaidu M.M."/>
            <person name="Sen D."/>
            <person name="Tripathy S."/>
        </authorList>
    </citation>
    <scope>NUCLEOTIDE SEQUENCE</scope>
    <source>
        <strain evidence="3">BDU141951</strain>
    </source>
</reference>
<feature type="region of interest" description="Disordered" evidence="1">
    <location>
        <begin position="182"/>
        <end position="217"/>
    </location>
</feature>
<reference evidence="3" key="1">
    <citation type="submission" date="2014-11" db="EMBL/GenBank/DDBJ databases">
        <authorList>
            <person name="Malar M.C."/>
            <person name="Sen D."/>
            <person name="Tripathy S."/>
        </authorList>
    </citation>
    <scope>NUCLEOTIDE SEQUENCE</scope>
    <source>
        <strain evidence="3">BDU141951</strain>
    </source>
</reference>
<feature type="compositionally biased region" description="Low complexity" evidence="1">
    <location>
        <begin position="182"/>
        <end position="191"/>
    </location>
</feature>
<organism evidence="3">
    <name type="scientific">Lyngbya confervoides BDU141951</name>
    <dbReference type="NCBI Taxonomy" id="1574623"/>
    <lineage>
        <taxon>Bacteria</taxon>
        <taxon>Bacillati</taxon>
        <taxon>Cyanobacteriota</taxon>
        <taxon>Cyanophyceae</taxon>
        <taxon>Oscillatoriophycideae</taxon>
        <taxon>Oscillatoriales</taxon>
        <taxon>Microcoleaceae</taxon>
        <taxon>Lyngbya</taxon>
    </lineage>
</organism>
<dbReference type="AlphaFoldDB" id="A0A0C1UQL5"/>
<comment type="caution">
    <text evidence="3">The sequence shown here is derived from an EMBL/GenBank/DDBJ whole genome shotgun (WGS) entry which is preliminary data.</text>
</comment>
<sequence>MYITKEEVFTLAQQFKAEDRKITVSTIRTALGNRGSFSTISNHLREWRKEEREKSNNVSDEEIPAPIREVGSQMVRAVWKAASDWAQKEIRAIKRLAAEQTKESEEEVKEALQELESLQAKNATLESELSTIRSERDQLTQEAYSHSQVLEQIRGELEGAKSRWAELEKQVHTLSERVVQETARAATAEAQLSRVEKDLDRERSRSQDLSEKLTKEAREAAMYREKVAQLKK</sequence>
<dbReference type="InterPro" id="IPR021104">
    <property type="entry name" value="KfrA_DNA-bd_N"/>
</dbReference>
<name>A0A0C1UQL5_9CYAN</name>
<reference evidence="3" key="3">
    <citation type="submission" date="2020-02" db="EMBL/GenBank/DDBJ databases">
        <authorList>
            <person name="Sarangi A.N."/>
            <person name="Ghosh S."/>
            <person name="Mukherjee M."/>
            <person name="Tripathy S."/>
        </authorList>
    </citation>
    <scope>NUCLEOTIDE SEQUENCE</scope>
    <source>
        <strain evidence="3">BDU141951</strain>
    </source>
</reference>
<dbReference type="Gene3D" id="1.10.287.1490">
    <property type="match status" value="1"/>
</dbReference>
<accession>A0A0C1UQL5</accession>
<gene>
    <name evidence="3" type="ORF">QQ91_013215</name>
</gene>
<dbReference type="Pfam" id="PF11740">
    <property type="entry name" value="KfrA_N"/>
    <property type="match status" value="1"/>
</dbReference>
<evidence type="ECO:0000259" key="2">
    <source>
        <dbReference type="Pfam" id="PF11740"/>
    </source>
</evidence>
<proteinExistence type="predicted"/>